<dbReference type="Gene3D" id="1.10.10.10">
    <property type="entry name" value="Winged helix-like DNA-binding domain superfamily/Winged helix DNA-binding domain"/>
    <property type="match status" value="1"/>
</dbReference>
<dbReference type="CDD" id="cd05013">
    <property type="entry name" value="SIS_RpiR"/>
    <property type="match status" value="1"/>
</dbReference>
<dbReference type="InterPro" id="IPR036388">
    <property type="entry name" value="WH-like_DNA-bd_sf"/>
</dbReference>
<evidence type="ECO:0000259" key="5">
    <source>
        <dbReference type="PROSITE" id="PS51464"/>
    </source>
</evidence>
<evidence type="ECO:0000313" key="7">
    <source>
        <dbReference type="Proteomes" id="UP001549122"/>
    </source>
</evidence>
<protein>
    <submittedName>
        <fullName evidence="6">DNA-binding MurR/RpiR family transcriptional regulator</fullName>
    </submittedName>
</protein>
<dbReference type="RefSeq" id="WP_354364112.1">
    <property type="nucleotide sequence ID" value="NZ_JBEPLO010000003.1"/>
</dbReference>
<name>A0ABV2FFP6_9STRE</name>
<dbReference type="InterPro" id="IPR000281">
    <property type="entry name" value="HTH_RpiR"/>
</dbReference>
<reference evidence="6 7" key="1">
    <citation type="submission" date="2024-06" db="EMBL/GenBank/DDBJ databases">
        <title>Genomic Encyclopedia of Type Strains, Phase IV (KMG-IV): sequencing the most valuable type-strain genomes for metagenomic binning, comparative biology and taxonomic classification.</title>
        <authorList>
            <person name="Goeker M."/>
        </authorList>
    </citation>
    <scope>NUCLEOTIDE SEQUENCE [LARGE SCALE GENOMIC DNA]</scope>
    <source>
        <strain evidence="6 7">DSM 28303</strain>
    </source>
</reference>
<dbReference type="Proteomes" id="UP001549122">
    <property type="component" value="Unassembled WGS sequence"/>
</dbReference>
<dbReference type="InterPro" id="IPR047640">
    <property type="entry name" value="RpiR-like"/>
</dbReference>
<evidence type="ECO:0000256" key="2">
    <source>
        <dbReference type="ARBA" id="ARBA00023125"/>
    </source>
</evidence>
<dbReference type="EMBL" id="JBEPLO010000003">
    <property type="protein sequence ID" value="MET3557354.1"/>
    <property type="molecule type" value="Genomic_DNA"/>
</dbReference>
<dbReference type="PROSITE" id="PS51464">
    <property type="entry name" value="SIS"/>
    <property type="match status" value="1"/>
</dbReference>
<keyword evidence="3" id="KW-0804">Transcription</keyword>
<dbReference type="PANTHER" id="PTHR30514">
    <property type="entry name" value="GLUCOKINASE"/>
    <property type="match status" value="1"/>
</dbReference>
<dbReference type="SUPFAM" id="SSF46689">
    <property type="entry name" value="Homeodomain-like"/>
    <property type="match status" value="1"/>
</dbReference>
<organism evidence="6 7">
    <name type="scientific">Streptococcus rupicaprae</name>
    <dbReference type="NCBI Taxonomy" id="759619"/>
    <lineage>
        <taxon>Bacteria</taxon>
        <taxon>Bacillati</taxon>
        <taxon>Bacillota</taxon>
        <taxon>Bacilli</taxon>
        <taxon>Lactobacillales</taxon>
        <taxon>Streptococcaceae</taxon>
        <taxon>Streptococcus</taxon>
    </lineage>
</organism>
<dbReference type="Pfam" id="PF01380">
    <property type="entry name" value="SIS"/>
    <property type="match status" value="1"/>
</dbReference>
<dbReference type="GO" id="GO:0003677">
    <property type="term" value="F:DNA binding"/>
    <property type="evidence" value="ECO:0007669"/>
    <property type="project" value="UniProtKB-KW"/>
</dbReference>
<dbReference type="InterPro" id="IPR046348">
    <property type="entry name" value="SIS_dom_sf"/>
</dbReference>
<dbReference type="InterPro" id="IPR035472">
    <property type="entry name" value="RpiR-like_SIS"/>
</dbReference>
<feature type="domain" description="HTH rpiR-type" evidence="4">
    <location>
        <begin position="1"/>
        <end position="75"/>
    </location>
</feature>
<keyword evidence="2 6" id="KW-0238">DNA-binding</keyword>
<accession>A0ABV2FFP6</accession>
<gene>
    <name evidence="6" type="ORF">ABID29_000463</name>
</gene>
<comment type="caution">
    <text evidence="6">The sequence shown here is derived from an EMBL/GenBank/DDBJ whole genome shotgun (WGS) entry which is preliminary data.</text>
</comment>
<evidence type="ECO:0000256" key="3">
    <source>
        <dbReference type="ARBA" id="ARBA00023163"/>
    </source>
</evidence>
<evidence type="ECO:0000259" key="4">
    <source>
        <dbReference type="PROSITE" id="PS51071"/>
    </source>
</evidence>
<proteinExistence type="predicted"/>
<keyword evidence="7" id="KW-1185">Reference proteome</keyword>
<dbReference type="PROSITE" id="PS51071">
    <property type="entry name" value="HTH_RPIR"/>
    <property type="match status" value="1"/>
</dbReference>
<dbReference type="Pfam" id="PF01418">
    <property type="entry name" value="HTH_6"/>
    <property type="match status" value="1"/>
</dbReference>
<feature type="domain" description="SIS" evidence="5">
    <location>
        <begin position="124"/>
        <end position="265"/>
    </location>
</feature>
<dbReference type="Gene3D" id="3.40.50.10490">
    <property type="entry name" value="Glucose-6-phosphate isomerase like protein, domain 1"/>
    <property type="match status" value="1"/>
</dbReference>
<dbReference type="PANTHER" id="PTHR30514:SF10">
    <property type="entry name" value="MURR_RPIR FAMILY TRANSCRIPTIONAL REGULATOR"/>
    <property type="match status" value="1"/>
</dbReference>
<keyword evidence="1" id="KW-0805">Transcription regulation</keyword>
<dbReference type="SUPFAM" id="SSF53697">
    <property type="entry name" value="SIS domain"/>
    <property type="match status" value="1"/>
</dbReference>
<dbReference type="InterPro" id="IPR001347">
    <property type="entry name" value="SIS_dom"/>
</dbReference>
<evidence type="ECO:0000256" key="1">
    <source>
        <dbReference type="ARBA" id="ARBA00023015"/>
    </source>
</evidence>
<dbReference type="InterPro" id="IPR009057">
    <property type="entry name" value="Homeodomain-like_sf"/>
</dbReference>
<evidence type="ECO:0000313" key="6">
    <source>
        <dbReference type="EMBL" id="MET3557354.1"/>
    </source>
</evidence>
<sequence>MLITEKLETCPFSPSEKVIVDFILKNGHQLQHLTTTQIAERTFSSKSTLVRVAQKLHFSGWKAFKEAYLAELNYLDKTLTYTDANYPFTKYDSFPRIANKLAKLKQEVITETLDLLEPDSLDQAVQLLAKAQTIHIFAASNNLLLSREFALQMSRIQKDVRIHDLHGEVNFGAYLADPKSCALMISYSGESKILLQTAEILASRQIPLLLLTSLGDNQTTQFADVILRLSTREKLYSKISTFATDESILFLLDTLYACLFSLNYDTHLKLRKETSRIVEAERGASSQILQEQRN</sequence>